<reference evidence="3" key="2">
    <citation type="journal article" date="2011" name="J. Biotechnol.">
        <title>The complete genome sequence of the dominant Sinorhizobium meliloti field isolate SM11 extends the S. meliloti pan-genome.</title>
        <authorList>
            <person name="Schneiker-Bekel S."/>
            <person name="Wibberg D."/>
            <person name="Bekel T."/>
            <person name="Blom J."/>
            <person name="Linke B."/>
            <person name="Neuweger H."/>
            <person name="Stiens M."/>
            <person name="Vorholter F.J."/>
            <person name="Weidner S."/>
            <person name="Goesmann A."/>
            <person name="Puhler A."/>
            <person name="Schluter A."/>
        </authorList>
    </citation>
    <scope>NUCLEOTIDE SEQUENCE [LARGE SCALE GENOMIC DNA]</scope>
    <source>
        <strain evidence="3">SM11</strain>
        <plasmid evidence="3">pSmeSM11a</plasmid>
    </source>
</reference>
<dbReference type="AlphaFoldDB" id="Q1WLK8"/>
<evidence type="ECO:0000313" key="3">
    <source>
        <dbReference type="Proteomes" id="UP000009045"/>
    </source>
</evidence>
<reference evidence="2 3" key="1">
    <citation type="journal article" date="2006" name="Appl. Environ. Microbiol.">
        <title>Sequence analysis of the 144-kilobase accessory plasmid pSmeSM11a, isolated from a dominant Sinorhizobium meliloti strain identified during a long-term field release experiment.</title>
        <authorList>
            <person name="Stiens M."/>
            <person name="Schneiker S."/>
            <person name="Keller M."/>
            <person name="Kuhn S."/>
            <person name="Puhler A."/>
            <person name="Schluter A."/>
        </authorList>
    </citation>
    <scope>NUCLEOTIDE SEQUENCE [LARGE SCALE GENOMIC DNA]</scope>
    <source>
        <strain evidence="3">SM11</strain>
        <plasmid evidence="2 3">pSmeSM11a</plasmid>
    </source>
</reference>
<accession>Q1WLK8</accession>
<protein>
    <submittedName>
        <fullName evidence="2">Uncharacterized protein</fullName>
    </submittedName>
</protein>
<geneLocation type="plasmid" evidence="2 3">
    <name>pSmeSM11a</name>
</geneLocation>
<keyword evidence="2" id="KW-0614">Plasmid</keyword>
<dbReference type="EMBL" id="DQ145546">
    <property type="protein sequence ID" value="ABA55992.1"/>
    <property type="molecule type" value="Genomic_DNA"/>
</dbReference>
<dbReference type="Proteomes" id="UP000009045">
    <property type="component" value="Plasmid pSmeSM11a"/>
</dbReference>
<proteinExistence type="predicted"/>
<evidence type="ECO:0000256" key="1">
    <source>
        <dbReference type="SAM" id="MobiDB-lite"/>
    </source>
</evidence>
<sequence length="34" mass="3501">MYQAPRRQGGSFVPAEDEPAPDPGAALPRYAAGG</sequence>
<name>Q1WLK8_SINMM</name>
<organism evidence="2 3">
    <name type="scientific">Sinorhizobium meliloti (strain SM11)</name>
    <dbReference type="NCBI Taxonomy" id="707241"/>
    <lineage>
        <taxon>Bacteria</taxon>
        <taxon>Pseudomonadati</taxon>
        <taxon>Pseudomonadota</taxon>
        <taxon>Alphaproteobacteria</taxon>
        <taxon>Hyphomicrobiales</taxon>
        <taxon>Rhizobiaceae</taxon>
        <taxon>Sinorhizobium/Ensifer group</taxon>
        <taxon>Sinorhizobium</taxon>
    </lineage>
</organism>
<feature type="region of interest" description="Disordered" evidence="1">
    <location>
        <begin position="1"/>
        <end position="34"/>
    </location>
</feature>
<evidence type="ECO:0000313" key="2">
    <source>
        <dbReference type="EMBL" id="ABA55992.1"/>
    </source>
</evidence>